<evidence type="ECO:0008006" key="3">
    <source>
        <dbReference type="Google" id="ProtNLM"/>
    </source>
</evidence>
<dbReference type="Proteomes" id="UP000828251">
    <property type="component" value="Unassembled WGS sequence"/>
</dbReference>
<evidence type="ECO:0000313" key="2">
    <source>
        <dbReference type="Proteomes" id="UP000828251"/>
    </source>
</evidence>
<dbReference type="EMBL" id="JAIQCV010000005">
    <property type="protein sequence ID" value="KAH1097781.1"/>
    <property type="molecule type" value="Genomic_DNA"/>
</dbReference>
<name>A0A9D3VWL8_9ROSI</name>
<keyword evidence="2" id="KW-1185">Reference proteome</keyword>
<protein>
    <recommendedName>
        <fullName evidence="3">SWIM-type domain-containing protein</fullName>
    </recommendedName>
</protein>
<comment type="caution">
    <text evidence="1">The sequence shown here is derived from an EMBL/GenBank/DDBJ whole genome shotgun (WGS) entry which is preliminary data.</text>
</comment>
<gene>
    <name evidence="1" type="ORF">J1N35_014702</name>
</gene>
<dbReference type="AlphaFoldDB" id="A0A9D3VWL8"/>
<accession>A0A9D3VWL8</accession>
<proteinExistence type="predicted"/>
<reference evidence="1 2" key="1">
    <citation type="journal article" date="2021" name="Plant Biotechnol. J.">
        <title>Multi-omics assisted identification of the key and species-specific regulatory components of drought-tolerant mechanisms in Gossypium stocksii.</title>
        <authorList>
            <person name="Yu D."/>
            <person name="Ke L."/>
            <person name="Zhang D."/>
            <person name="Wu Y."/>
            <person name="Sun Y."/>
            <person name="Mei J."/>
            <person name="Sun J."/>
            <person name="Sun Y."/>
        </authorList>
    </citation>
    <scope>NUCLEOTIDE SEQUENCE [LARGE SCALE GENOMIC DNA]</scope>
    <source>
        <strain evidence="2">cv. E1</strain>
        <tissue evidence="1">Leaf</tissue>
    </source>
</reference>
<evidence type="ECO:0000313" key="1">
    <source>
        <dbReference type="EMBL" id="KAH1097781.1"/>
    </source>
</evidence>
<dbReference type="OrthoDB" id="1723537at2759"/>
<sequence>MLWDYADELRVKNPDSTIKMAMHKATTESEWEDKVENLKKKDEKVANELMSKSLKHWTKVVFGCQCKSDMVDNNICEAFNSSIVEARSYELIGLPCPHGCAAIWHMGGELDDYLDQFYHKETDEKAYVYTL</sequence>
<organism evidence="1 2">
    <name type="scientific">Gossypium stocksii</name>
    <dbReference type="NCBI Taxonomy" id="47602"/>
    <lineage>
        <taxon>Eukaryota</taxon>
        <taxon>Viridiplantae</taxon>
        <taxon>Streptophyta</taxon>
        <taxon>Embryophyta</taxon>
        <taxon>Tracheophyta</taxon>
        <taxon>Spermatophyta</taxon>
        <taxon>Magnoliopsida</taxon>
        <taxon>eudicotyledons</taxon>
        <taxon>Gunneridae</taxon>
        <taxon>Pentapetalae</taxon>
        <taxon>rosids</taxon>
        <taxon>malvids</taxon>
        <taxon>Malvales</taxon>
        <taxon>Malvaceae</taxon>
        <taxon>Malvoideae</taxon>
        <taxon>Gossypium</taxon>
    </lineage>
</organism>